<sequence>MSSPLSQFSAQLTRCLIRDRHPIRQKIQAARERQKKNQSIERALIEIEGAIKVSQAKFEARAARLPRPNYDDTLPVSQRRDELLQAIAANQVVIVCGETGSGKTTQLPKLCLELGRGVAGLIGHTQPRRLAARSVASRIAQELDTELGDLVGYKVRFTDHTSASSLIKLMTDGILLAETQTDRFLSQYDTIIVDEAHERSLNIDFLLGFLRQLLPKRPDLKVIVTSATIDAERFSRHFDGAPVIEVSGRTYPVEVRYRPLRSRDEDDQEIEMEEAVVAAVDELWRHDGAGDVLVFLPGEREIRDTADELRKAQLKGAEILPLFARLSVEEQQRVFRGSSGRRVVLATNVAETSLTVPGIRYVIDSGLARMNRYSPRAKVEQLQIEKISQASARQRAGRCGRVAAGVCIRLYGEDDFNARPAFTDPEIVRSSLAAVILRMQALKLGRVEDFPFIEAPSGRLIADGYQLLHELGAVDEQGRLTRLGQELARLPIDPKVGRMLLAGRDEHCLREMLILAAALSIQDPRERPFEARDAADRAQQRFVDEKSDFLSFLNLWDFFDEALKTKKSNRQLVDLCHSHFLSYLRLREWRELHGQLAEIASDMGWKVESSAAEPVAAPAPTGKQAAKQKLNAENSRYESIHRALCAGLIGNLGMKQPEDEEYLGARSIRFHIFPGSGLKKSRPKWIVAAELVETTKLYGRCVASIQPEWLEQLADHLVKRDYFDPHWEEGPGQVVASERVTLYGLPLVARRRVHYGPIDPVQSREILIREGLAGRRFNTRAEFYRHNEALISEIEELEHKARRQDVLVDEGVLFDFYAARIPEGIINAAGFEAWRKEAEKTDPKLLFLSREDLMRHGGERITAAQFPPELQLDGVTLALAYRFEPGHPLDGVTVQLPLHLLNRVNGAAFEWLVPGLIRDKITHLVKSLPKSIRRLCVPVPEFVTRTLVELDRADLTQPLLPQLAQAVGRGIGQPVSVEEFDPSDLPPHLKMNIRVVDDAGQELALGRDLVALREQLSEAARMTFREVAQTPAKTGKKGSKTTPVEVGIEREGITAWDFGDLPAKLTFERQGARLTGYPAVVPQDEGCAIRLFDTEEAALLAHRQGVVRLMQLELKEQVKQLPKCFPNFTQTALLLRHVANSDQLMDDLIQCVCDRAFIGDDELPRSKKDFDNQKSRAKARLPAVRDAAYRVLNEVAAEYQTLYNLLSKPVRLQSELKQQLGRLIYPGFMTATPWEQLPHLPRYLKAMKLRLDKYNAAQARDEQRGAEVAELWSRWETEQEKWRKLGRDPAKLAPFRWMIEELRVGLFAQELKTPYPVSVKRLNKQWEELVRH</sequence>
<dbReference type="InterPro" id="IPR048333">
    <property type="entry name" value="HA2_WH"/>
</dbReference>
<dbReference type="InterPro" id="IPR024590">
    <property type="entry name" value="HrpA_C"/>
</dbReference>
<dbReference type="InterPro" id="IPR003593">
    <property type="entry name" value="AAA+_ATPase"/>
</dbReference>
<dbReference type="InterPro" id="IPR001650">
    <property type="entry name" value="Helicase_C-like"/>
</dbReference>
<keyword evidence="5" id="KW-0175">Coiled coil</keyword>
<protein>
    <submittedName>
        <fullName evidence="8">ATP-dependent RNA helicase HrpA</fullName>
        <ecNumber evidence="8">3.6.4.13</ecNumber>
    </submittedName>
</protein>
<comment type="caution">
    <text evidence="8">The sequence shown here is derived from an EMBL/GenBank/DDBJ whole genome shotgun (WGS) entry which is preliminary data.</text>
</comment>
<keyword evidence="9" id="KW-1185">Reference proteome</keyword>
<gene>
    <name evidence="8" type="primary">hrpA</name>
    <name evidence="8" type="ORF">ACFOW7_05965</name>
</gene>
<evidence type="ECO:0000256" key="4">
    <source>
        <dbReference type="ARBA" id="ARBA00022840"/>
    </source>
</evidence>
<evidence type="ECO:0000256" key="3">
    <source>
        <dbReference type="ARBA" id="ARBA00022806"/>
    </source>
</evidence>
<evidence type="ECO:0000256" key="2">
    <source>
        <dbReference type="ARBA" id="ARBA00022801"/>
    </source>
</evidence>
<evidence type="ECO:0000256" key="5">
    <source>
        <dbReference type="SAM" id="Coils"/>
    </source>
</evidence>
<accession>A0ABV8MPC8</accession>
<dbReference type="PROSITE" id="PS51194">
    <property type="entry name" value="HELICASE_CTER"/>
    <property type="match status" value="1"/>
</dbReference>
<dbReference type="SUPFAM" id="SSF52540">
    <property type="entry name" value="P-loop containing nucleoside triphosphate hydrolases"/>
    <property type="match status" value="1"/>
</dbReference>
<keyword evidence="3 8" id="KW-0347">Helicase</keyword>
<dbReference type="InterPro" id="IPR014001">
    <property type="entry name" value="Helicase_ATP-bd"/>
</dbReference>
<keyword evidence="2 8" id="KW-0378">Hydrolase</keyword>
<dbReference type="PANTHER" id="PTHR18934:SF99">
    <property type="entry name" value="ATP-DEPENDENT RNA HELICASE DHX37-RELATED"/>
    <property type="match status" value="1"/>
</dbReference>
<feature type="domain" description="Helicase C-terminal" evidence="7">
    <location>
        <begin position="271"/>
        <end position="443"/>
    </location>
</feature>
<dbReference type="Pfam" id="PF21010">
    <property type="entry name" value="HA2_C"/>
    <property type="match status" value="1"/>
</dbReference>
<dbReference type="SMART" id="SM00847">
    <property type="entry name" value="HA2"/>
    <property type="match status" value="1"/>
</dbReference>
<dbReference type="SMART" id="SM00382">
    <property type="entry name" value="AAA"/>
    <property type="match status" value="1"/>
</dbReference>
<dbReference type="PANTHER" id="PTHR18934">
    <property type="entry name" value="ATP-DEPENDENT RNA HELICASE"/>
    <property type="match status" value="1"/>
</dbReference>
<dbReference type="Gene3D" id="1.20.120.1080">
    <property type="match status" value="1"/>
</dbReference>
<dbReference type="Pfam" id="PF07717">
    <property type="entry name" value="OB_NTP_bind"/>
    <property type="match status" value="1"/>
</dbReference>
<proteinExistence type="predicted"/>
<dbReference type="Pfam" id="PF11898">
    <property type="entry name" value="DUF3418"/>
    <property type="match status" value="1"/>
</dbReference>
<dbReference type="CDD" id="cd18791">
    <property type="entry name" value="SF2_C_RHA"/>
    <property type="match status" value="1"/>
</dbReference>
<dbReference type="InterPro" id="IPR011709">
    <property type="entry name" value="DEAD-box_helicase_OB_fold"/>
</dbReference>
<dbReference type="PROSITE" id="PS51192">
    <property type="entry name" value="HELICASE_ATP_BIND_1"/>
    <property type="match status" value="1"/>
</dbReference>
<dbReference type="SMART" id="SM00490">
    <property type="entry name" value="HELICc"/>
    <property type="match status" value="1"/>
</dbReference>
<dbReference type="InterPro" id="IPR007502">
    <property type="entry name" value="Helicase-assoc_dom"/>
</dbReference>
<dbReference type="InterPro" id="IPR010222">
    <property type="entry name" value="RNA_helicase_HrpA"/>
</dbReference>
<dbReference type="GO" id="GO:0016787">
    <property type="term" value="F:hydrolase activity"/>
    <property type="evidence" value="ECO:0007669"/>
    <property type="project" value="UniProtKB-KW"/>
</dbReference>
<organism evidence="8 9">
    <name type="scientific">Chitinimonas lacunae</name>
    <dbReference type="NCBI Taxonomy" id="1963018"/>
    <lineage>
        <taxon>Bacteria</taxon>
        <taxon>Pseudomonadati</taxon>
        <taxon>Pseudomonadota</taxon>
        <taxon>Betaproteobacteria</taxon>
        <taxon>Neisseriales</taxon>
        <taxon>Chitinibacteraceae</taxon>
        <taxon>Chitinimonas</taxon>
    </lineage>
</organism>
<evidence type="ECO:0000259" key="6">
    <source>
        <dbReference type="PROSITE" id="PS51192"/>
    </source>
</evidence>
<keyword evidence="1" id="KW-0547">Nucleotide-binding</keyword>
<keyword evidence="4" id="KW-0067">ATP-binding</keyword>
<dbReference type="Proteomes" id="UP001595791">
    <property type="component" value="Unassembled WGS sequence"/>
</dbReference>
<evidence type="ECO:0000259" key="7">
    <source>
        <dbReference type="PROSITE" id="PS51194"/>
    </source>
</evidence>
<reference evidence="9" key="1">
    <citation type="journal article" date="2019" name="Int. J. Syst. Evol. Microbiol.">
        <title>The Global Catalogue of Microorganisms (GCM) 10K type strain sequencing project: providing services to taxonomists for standard genome sequencing and annotation.</title>
        <authorList>
            <consortium name="The Broad Institute Genomics Platform"/>
            <consortium name="The Broad Institute Genome Sequencing Center for Infectious Disease"/>
            <person name="Wu L."/>
            <person name="Ma J."/>
        </authorList>
    </citation>
    <scope>NUCLEOTIDE SEQUENCE [LARGE SCALE GENOMIC DNA]</scope>
    <source>
        <strain evidence="9">LMG 29894</strain>
    </source>
</reference>
<evidence type="ECO:0000313" key="9">
    <source>
        <dbReference type="Proteomes" id="UP001595791"/>
    </source>
</evidence>
<dbReference type="NCBIfam" id="TIGR01967">
    <property type="entry name" value="DEAH_box_HrpA"/>
    <property type="match status" value="1"/>
</dbReference>
<dbReference type="GO" id="GO:0003724">
    <property type="term" value="F:RNA helicase activity"/>
    <property type="evidence" value="ECO:0007669"/>
    <property type="project" value="UniProtKB-EC"/>
</dbReference>
<dbReference type="InterPro" id="IPR011545">
    <property type="entry name" value="DEAD/DEAH_box_helicase_dom"/>
</dbReference>
<evidence type="ECO:0000256" key="1">
    <source>
        <dbReference type="ARBA" id="ARBA00022741"/>
    </source>
</evidence>
<dbReference type="SMART" id="SM00487">
    <property type="entry name" value="DEXDc"/>
    <property type="match status" value="1"/>
</dbReference>
<dbReference type="RefSeq" id="WP_378162075.1">
    <property type="nucleotide sequence ID" value="NZ_JBHSBU010000001.1"/>
</dbReference>
<evidence type="ECO:0000313" key="8">
    <source>
        <dbReference type="EMBL" id="MFC4158902.1"/>
    </source>
</evidence>
<feature type="coiled-coil region" evidence="5">
    <location>
        <begin position="780"/>
        <end position="807"/>
    </location>
</feature>
<dbReference type="Pfam" id="PF00270">
    <property type="entry name" value="DEAD"/>
    <property type="match status" value="1"/>
</dbReference>
<dbReference type="Pfam" id="PF04408">
    <property type="entry name" value="WHD_HA2"/>
    <property type="match status" value="1"/>
</dbReference>
<dbReference type="CDD" id="cd17989">
    <property type="entry name" value="DEXHc_HrpA"/>
    <property type="match status" value="1"/>
</dbReference>
<dbReference type="Gene3D" id="3.40.50.300">
    <property type="entry name" value="P-loop containing nucleotide triphosphate hydrolases"/>
    <property type="match status" value="2"/>
</dbReference>
<name>A0ABV8MPC8_9NEIS</name>
<dbReference type="Pfam" id="PF00271">
    <property type="entry name" value="Helicase_C"/>
    <property type="match status" value="1"/>
</dbReference>
<dbReference type="EC" id="3.6.4.13" evidence="8"/>
<feature type="domain" description="Helicase ATP-binding" evidence="6">
    <location>
        <begin position="84"/>
        <end position="247"/>
    </location>
</feature>
<dbReference type="InterPro" id="IPR027417">
    <property type="entry name" value="P-loop_NTPase"/>
</dbReference>
<dbReference type="EMBL" id="JBHSBU010000001">
    <property type="protein sequence ID" value="MFC4158902.1"/>
    <property type="molecule type" value="Genomic_DNA"/>
</dbReference>